<evidence type="ECO:0000256" key="5">
    <source>
        <dbReference type="ARBA" id="ARBA00023136"/>
    </source>
</evidence>
<dbReference type="Gene3D" id="1.20.120.80">
    <property type="entry name" value="Cytochrome c oxidase, subunit III, four-helix bundle"/>
    <property type="match status" value="1"/>
</dbReference>
<feature type="domain" description="Heme-copper oxidase subunit III family profile" evidence="8">
    <location>
        <begin position="16"/>
        <end position="186"/>
    </location>
</feature>
<feature type="transmembrane region" description="Helical" evidence="7">
    <location>
        <begin position="120"/>
        <end position="146"/>
    </location>
</feature>
<keyword evidence="5 7" id="KW-0472">Membrane</keyword>
<dbReference type="InterPro" id="IPR013833">
    <property type="entry name" value="Cyt_c_oxidase_su3_a-hlx"/>
</dbReference>
<evidence type="ECO:0000256" key="2">
    <source>
        <dbReference type="ARBA" id="ARBA00010581"/>
    </source>
</evidence>
<protein>
    <submittedName>
        <fullName evidence="9">Cytochrome c oxidase subunit 3 family protein</fullName>
    </submittedName>
</protein>
<evidence type="ECO:0000256" key="4">
    <source>
        <dbReference type="ARBA" id="ARBA00022989"/>
    </source>
</evidence>
<dbReference type="GO" id="GO:0005886">
    <property type="term" value="C:plasma membrane"/>
    <property type="evidence" value="ECO:0007669"/>
    <property type="project" value="UniProtKB-SubCell"/>
</dbReference>
<dbReference type="Pfam" id="PF00510">
    <property type="entry name" value="COX3"/>
    <property type="match status" value="1"/>
</dbReference>
<feature type="transmembrane region" description="Helical" evidence="7">
    <location>
        <begin position="167"/>
        <end position="185"/>
    </location>
</feature>
<evidence type="ECO:0000256" key="6">
    <source>
        <dbReference type="RuleBase" id="RU003376"/>
    </source>
</evidence>
<dbReference type="InterPro" id="IPR035973">
    <property type="entry name" value="Cyt_c_oxidase_su3-like_sf"/>
</dbReference>
<dbReference type="PANTHER" id="PTHR11403:SF6">
    <property type="entry name" value="NITRIC OXIDE REDUCTASE SUBUNIT E"/>
    <property type="match status" value="1"/>
</dbReference>
<comment type="similarity">
    <text evidence="2 6">Belongs to the cytochrome c oxidase subunit 3 family.</text>
</comment>
<feature type="transmembrane region" description="Helical" evidence="7">
    <location>
        <begin position="16"/>
        <end position="39"/>
    </location>
</feature>
<name>A0A833LZ27_9LEPT</name>
<evidence type="ECO:0000256" key="3">
    <source>
        <dbReference type="ARBA" id="ARBA00022692"/>
    </source>
</evidence>
<sequence length="186" mass="20827">MNVENTRTLSSPPGGLALWIFITLELLTFAGFFLAYALVRNENPALFHESSQHLIPGFAMAHTLLLITGSFLAARALRLERTKASQSFLLAALCGGIFLILKIVEYGVDISAGFTTTTNLFFFSYYFLTFAHFLHVILGVVFLVIASRRLLSDHPERHLIANSAASYWHLVDLIWLILFPLFYVTG</sequence>
<evidence type="ECO:0000256" key="1">
    <source>
        <dbReference type="ARBA" id="ARBA00004141"/>
    </source>
</evidence>
<comment type="subcellular location">
    <subcellularLocation>
        <location evidence="6">Cell membrane</location>
        <topology evidence="6">Multi-pass membrane protein</topology>
    </subcellularLocation>
    <subcellularLocation>
        <location evidence="1">Membrane</location>
        <topology evidence="1">Multi-pass membrane protein</topology>
    </subcellularLocation>
</comment>
<accession>A0A833LZ27</accession>
<dbReference type="SUPFAM" id="SSF81452">
    <property type="entry name" value="Cytochrome c oxidase subunit III-like"/>
    <property type="match status" value="1"/>
</dbReference>
<evidence type="ECO:0000259" key="8">
    <source>
        <dbReference type="PROSITE" id="PS50253"/>
    </source>
</evidence>
<dbReference type="GO" id="GO:0004129">
    <property type="term" value="F:cytochrome-c oxidase activity"/>
    <property type="evidence" value="ECO:0007669"/>
    <property type="project" value="InterPro"/>
</dbReference>
<comment type="caution">
    <text evidence="9">The sequence shown here is derived from an EMBL/GenBank/DDBJ whole genome shotgun (WGS) entry which is preliminary data.</text>
</comment>
<dbReference type="AlphaFoldDB" id="A0A833LZ27"/>
<evidence type="ECO:0000256" key="7">
    <source>
        <dbReference type="SAM" id="Phobius"/>
    </source>
</evidence>
<feature type="transmembrane region" description="Helical" evidence="7">
    <location>
        <begin position="59"/>
        <end position="77"/>
    </location>
</feature>
<organism evidence="9 10">
    <name type="scientific">Leptonema illini</name>
    <dbReference type="NCBI Taxonomy" id="183"/>
    <lineage>
        <taxon>Bacteria</taxon>
        <taxon>Pseudomonadati</taxon>
        <taxon>Spirochaetota</taxon>
        <taxon>Spirochaetia</taxon>
        <taxon>Leptospirales</taxon>
        <taxon>Leptospiraceae</taxon>
        <taxon>Leptonema</taxon>
    </lineage>
</organism>
<evidence type="ECO:0000313" key="9">
    <source>
        <dbReference type="EMBL" id="KAB2933550.1"/>
    </source>
</evidence>
<feature type="transmembrane region" description="Helical" evidence="7">
    <location>
        <begin position="89"/>
        <end position="108"/>
    </location>
</feature>
<dbReference type="InterPro" id="IPR000298">
    <property type="entry name" value="Cyt_c_oxidase-like_su3"/>
</dbReference>
<dbReference type="InterPro" id="IPR024791">
    <property type="entry name" value="Cyt_c/ubiquinol_Oxase_su3"/>
</dbReference>
<dbReference type="GO" id="GO:0019646">
    <property type="term" value="P:aerobic electron transport chain"/>
    <property type="evidence" value="ECO:0007669"/>
    <property type="project" value="InterPro"/>
</dbReference>
<evidence type="ECO:0000313" key="10">
    <source>
        <dbReference type="Proteomes" id="UP000460298"/>
    </source>
</evidence>
<gene>
    <name evidence="9" type="ORF">F9K24_06800</name>
</gene>
<proteinExistence type="inferred from homology"/>
<dbReference type="PROSITE" id="PS50253">
    <property type="entry name" value="COX3"/>
    <property type="match status" value="1"/>
</dbReference>
<dbReference type="EMBL" id="WBUI01000005">
    <property type="protein sequence ID" value="KAB2933550.1"/>
    <property type="molecule type" value="Genomic_DNA"/>
</dbReference>
<dbReference type="PANTHER" id="PTHR11403">
    <property type="entry name" value="CYTOCHROME C OXIDASE SUBUNIT III"/>
    <property type="match status" value="1"/>
</dbReference>
<dbReference type="Proteomes" id="UP000460298">
    <property type="component" value="Unassembled WGS sequence"/>
</dbReference>
<keyword evidence="3 6" id="KW-0812">Transmembrane</keyword>
<keyword evidence="4 7" id="KW-1133">Transmembrane helix</keyword>
<reference evidence="9 10" key="1">
    <citation type="submission" date="2019-10" db="EMBL/GenBank/DDBJ databases">
        <title>Extracellular Electron Transfer in a Candidatus Methanoperedens spp. Enrichment Culture.</title>
        <authorList>
            <person name="Berger S."/>
            <person name="Rangel Shaw D."/>
            <person name="Berben T."/>
            <person name="In 'T Zandt M."/>
            <person name="Frank J."/>
            <person name="Reimann J."/>
            <person name="Jetten M.S.M."/>
            <person name="Welte C.U."/>
        </authorList>
    </citation>
    <scope>NUCLEOTIDE SEQUENCE [LARGE SCALE GENOMIC DNA]</scope>
    <source>
        <strain evidence="9">SB12</strain>
    </source>
</reference>